<dbReference type="InterPro" id="IPR011701">
    <property type="entry name" value="MFS"/>
</dbReference>
<sequence>MSESRQSIIDKDDPKLVFACIAMGVLGFALFMGMPIAAEAMHSDLGYGDDLIGYMASAEYGGMFIASVIASVFISRVDRRLLAGLGICVAIICGVLSLFFHNFNTLLPLRLLSGIGSGLGYSVAVAVMAGTHDTAKNFTYFIIAQVVTNSIILYTFPYLTGEWGIDGIYSAYVLIFACGLLTLFWIPHTAEEVTGQKVTNTDEALHGLPIFLPLLCLVGIFGFYSMLGSYWTYVYLIGIDLGFEADLVDDVMAGLTLLSLVGSLVSTRFRKKIWSI</sequence>
<feature type="transmembrane region" description="Helical" evidence="7">
    <location>
        <begin position="16"/>
        <end position="36"/>
    </location>
</feature>
<feature type="transmembrane region" description="Helical" evidence="7">
    <location>
        <begin position="207"/>
        <end position="231"/>
    </location>
</feature>
<feature type="transmembrane region" description="Helical" evidence="7">
    <location>
        <begin position="251"/>
        <end position="269"/>
    </location>
</feature>
<dbReference type="SUPFAM" id="SSF103473">
    <property type="entry name" value="MFS general substrate transporter"/>
    <property type="match status" value="1"/>
</dbReference>
<reference evidence="8" key="1">
    <citation type="submission" date="2022-01" db="EMBL/GenBank/DDBJ databases">
        <title>Colwellia maritima, isolated from seawater.</title>
        <authorList>
            <person name="Kristyanto S."/>
            <person name="Jung J."/>
            <person name="Jeon C.O."/>
        </authorList>
    </citation>
    <scope>NUCLEOTIDE SEQUENCE</scope>
    <source>
        <strain evidence="8">MSW7</strain>
    </source>
</reference>
<evidence type="ECO:0000313" key="9">
    <source>
        <dbReference type="Proteomes" id="UP001139646"/>
    </source>
</evidence>
<dbReference type="InterPro" id="IPR050171">
    <property type="entry name" value="MFS_Transporters"/>
</dbReference>
<dbReference type="Proteomes" id="UP001139646">
    <property type="component" value="Unassembled WGS sequence"/>
</dbReference>
<evidence type="ECO:0000256" key="2">
    <source>
        <dbReference type="ARBA" id="ARBA00022448"/>
    </source>
</evidence>
<dbReference type="Pfam" id="PF07690">
    <property type="entry name" value="MFS_1"/>
    <property type="match status" value="1"/>
</dbReference>
<keyword evidence="3" id="KW-1003">Cell membrane</keyword>
<protein>
    <submittedName>
        <fullName evidence="8">MFS transporter</fullName>
    </submittedName>
</protein>
<comment type="subcellular location">
    <subcellularLocation>
        <location evidence="1">Cell membrane</location>
        <topology evidence="1">Multi-pass membrane protein</topology>
    </subcellularLocation>
</comment>
<dbReference type="PANTHER" id="PTHR23517">
    <property type="entry name" value="RESISTANCE PROTEIN MDTM, PUTATIVE-RELATED-RELATED"/>
    <property type="match status" value="1"/>
</dbReference>
<feature type="transmembrane region" description="Helical" evidence="7">
    <location>
        <begin position="51"/>
        <end position="74"/>
    </location>
</feature>
<feature type="transmembrane region" description="Helical" evidence="7">
    <location>
        <begin position="112"/>
        <end position="131"/>
    </location>
</feature>
<feature type="transmembrane region" description="Helical" evidence="7">
    <location>
        <begin position="138"/>
        <end position="156"/>
    </location>
</feature>
<keyword evidence="2" id="KW-0813">Transport</keyword>
<organism evidence="8 9">
    <name type="scientific">Colwellia maritima</name>
    <dbReference type="NCBI Taxonomy" id="2912588"/>
    <lineage>
        <taxon>Bacteria</taxon>
        <taxon>Pseudomonadati</taxon>
        <taxon>Pseudomonadota</taxon>
        <taxon>Gammaproteobacteria</taxon>
        <taxon>Alteromonadales</taxon>
        <taxon>Colwelliaceae</taxon>
        <taxon>Colwellia</taxon>
    </lineage>
</organism>
<evidence type="ECO:0000256" key="7">
    <source>
        <dbReference type="SAM" id="Phobius"/>
    </source>
</evidence>
<keyword evidence="6 7" id="KW-0472">Membrane</keyword>
<feature type="transmembrane region" description="Helical" evidence="7">
    <location>
        <begin position="168"/>
        <end position="186"/>
    </location>
</feature>
<dbReference type="EMBL" id="JAKKSL010000008">
    <property type="protein sequence ID" value="MCI2286218.1"/>
    <property type="molecule type" value="Genomic_DNA"/>
</dbReference>
<evidence type="ECO:0000256" key="5">
    <source>
        <dbReference type="ARBA" id="ARBA00022989"/>
    </source>
</evidence>
<evidence type="ECO:0000256" key="4">
    <source>
        <dbReference type="ARBA" id="ARBA00022692"/>
    </source>
</evidence>
<keyword evidence="9" id="KW-1185">Reference proteome</keyword>
<keyword evidence="5 7" id="KW-1133">Transmembrane helix</keyword>
<dbReference type="InterPro" id="IPR036259">
    <property type="entry name" value="MFS_trans_sf"/>
</dbReference>
<dbReference type="Gene3D" id="1.20.1250.20">
    <property type="entry name" value="MFS general substrate transporter like domains"/>
    <property type="match status" value="1"/>
</dbReference>
<evidence type="ECO:0000256" key="6">
    <source>
        <dbReference type="ARBA" id="ARBA00023136"/>
    </source>
</evidence>
<evidence type="ECO:0000313" key="8">
    <source>
        <dbReference type="EMBL" id="MCI2286218.1"/>
    </source>
</evidence>
<evidence type="ECO:0000256" key="3">
    <source>
        <dbReference type="ARBA" id="ARBA00022475"/>
    </source>
</evidence>
<dbReference type="RefSeq" id="WP_242289591.1">
    <property type="nucleotide sequence ID" value="NZ_JAKKSL010000008.1"/>
</dbReference>
<feature type="transmembrane region" description="Helical" evidence="7">
    <location>
        <begin position="81"/>
        <end position="100"/>
    </location>
</feature>
<gene>
    <name evidence="8" type="ORF">L3081_25790</name>
</gene>
<proteinExistence type="predicted"/>
<accession>A0ABS9X7K9</accession>
<evidence type="ECO:0000256" key="1">
    <source>
        <dbReference type="ARBA" id="ARBA00004651"/>
    </source>
</evidence>
<comment type="caution">
    <text evidence="8">The sequence shown here is derived from an EMBL/GenBank/DDBJ whole genome shotgun (WGS) entry which is preliminary data.</text>
</comment>
<keyword evidence="4 7" id="KW-0812">Transmembrane</keyword>
<name>A0ABS9X7K9_9GAMM</name>